<feature type="signal peptide" evidence="1">
    <location>
        <begin position="1"/>
        <end position="19"/>
    </location>
</feature>
<comment type="caution">
    <text evidence="2">The sequence shown here is derived from an EMBL/GenBank/DDBJ whole genome shotgun (WGS) entry which is preliminary data.</text>
</comment>
<proteinExistence type="predicted"/>
<feature type="chain" id="PRO_5045495851" description="Nuclear transport factor 2 family protein" evidence="1">
    <location>
        <begin position="20"/>
        <end position="145"/>
    </location>
</feature>
<reference evidence="3" key="1">
    <citation type="journal article" date="2019" name="Int. J. Syst. Evol. Microbiol.">
        <title>The Global Catalogue of Microorganisms (GCM) 10K type strain sequencing project: providing services to taxonomists for standard genome sequencing and annotation.</title>
        <authorList>
            <consortium name="The Broad Institute Genomics Platform"/>
            <consortium name="The Broad Institute Genome Sequencing Center for Infectious Disease"/>
            <person name="Wu L."/>
            <person name="Ma J."/>
        </authorList>
    </citation>
    <scope>NUCLEOTIDE SEQUENCE [LARGE SCALE GENOMIC DNA]</scope>
    <source>
        <strain evidence="3">YJ-61-S</strain>
    </source>
</reference>
<evidence type="ECO:0000313" key="2">
    <source>
        <dbReference type="EMBL" id="MFC4634245.1"/>
    </source>
</evidence>
<gene>
    <name evidence="2" type="ORF">ACFO3O_10025</name>
</gene>
<keyword evidence="1" id="KW-0732">Signal</keyword>
<evidence type="ECO:0000313" key="3">
    <source>
        <dbReference type="Proteomes" id="UP001596043"/>
    </source>
</evidence>
<dbReference type="Proteomes" id="UP001596043">
    <property type="component" value="Unassembled WGS sequence"/>
</dbReference>
<keyword evidence="3" id="KW-1185">Reference proteome</keyword>
<dbReference type="RefSeq" id="WP_379978470.1">
    <property type="nucleotide sequence ID" value="NZ_JBHSFV010000005.1"/>
</dbReference>
<dbReference type="EMBL" id="JBHSFV010000005">
    <property type="protein sequence ID" value="MFC4634245.1"/>
    <property type="molecule type" value="Genomic_DNA"/>
</dbReference>
<protein>
    <recommendedName>
        <fullName evidence="4">Nuclear transport factor 2 family protein</fullName>
    </recommendedName>
</protein>
<name>A0ABV9HWZ0_9FLAO</name>
<organism evidence="2 3">
    <name type="scientific">Dokdonia ponticola</name>
    <dbReference type="NCBI Taxonomy" id="2041041"/>
    <lineage>
        <taxon>Bacteria</taxon>
        <taxon>Pseudomonadati</taxon>
        <taxon>Bacteroidota</taxon>
        <taxon>Flavobacteriia</taxon>
        <taxon>Flavobacteriales</taxon>
        <taxon>Flavobacteriaceae</taxon>
        <taxon>Dokdonia</taxon>
    </lineage>
</organism>
<evidence type="ECO:0000256" key="1">
    <source>
        <dbReference type="SAM" id="SignalP"/>
    </source>
</evidence>
<accession>A0ABV9HWZ0</accession>
<sequence length="145" mass="17531">MRKIILVFSLTLLTTITYGQNTTDGITAEFFKKYEQDTDAAFDYIFGTNKWMVENKDGIENVKFKIREYKNLMGKYIGFERLTDKPLGESLKVSVYLIKYERQPLRFIFKYYKSKDKWMLYNFKFDESIDDDLEEIMKYEYLNEN</sequence>
<evidence type="ECO:0008006" key="4">
    <source>
        <dbReference type="Google" id="ProtNLM"/>
    </source>
</evidence>